<dbReference type="EMBL" id="CP011366">
    <property type="protein sequence ID" value="AKG74388.1"/>
    <property type="molecule type" value="Genomic_DNA"/>
</dbReference>
<dbReference type="Proteomes" id="UP000034029">
    <property type="component" value="Chromosome"/>
</dbReference>
<dbReference type="Proteomes" id="UP000183090">
    <property type="component" value="Unassembled WGS sequence"/>
</dbReference>
<evidence type="ECO:0000313" key="4">
    <source>
        <dbReference type="Proteomes" id="UP000183090"/>
    </source>
</evidence>
<keyword evidence="3" id="KW-1185">Reference proteome</keyword>
<reference evidence="2 4" key="3">
    <citation type="submission" date="2016-10" db="EMBL/GenBank/DDBJ databases">
        <authorList>
            <person name="Varghese N."/>
            <person name="Submissions S."/>
        </authorList>
    </citation>
    <scope>NUCLEOTIDE SEQUENCE [LARGE SCALE GENOMIC DNA]</scope>
    <source>
        <strain evidence="2 4">CGMCC 1.6501</strain>
    </source>
</reference>
<evidence type="ECO:0000313" key="3">
    <source>
        <dbReference type="Proteomes" id="UP000034029"/>
    </source>
</evidence>
<sequence length="68" mass="8220">MTLFTGLLHRKHLYKDGERFATMIPGAETVSITQHMYHMVMNQKRMTMTYTDYEQWLKDNNYEERETG</sequence>
<accession>A0A0F7HMY2</accession>
<reference evidence="1 3" key="1">
    <citation type="journal article" date="2015" name="Int. J. Syst. Evol. Microbiol.">
        <title>Complete genome sequence of Salinicoccus halodurans H3B36, isolated from the Qaidam Basin in China.</title>
        <authorList>
            <person name="Jiang K."/>
            <person name="Xue Y."/>
            <person name="Ma Y."/>
        </authorList>
    </citation>
    <scope>NUCLEOTIDE SEQUENCE [LARGE SCALE GENOMIC DNA]</scope>
    <source>
        <strain evidence="1 3">H3B36</strain>
    </source>
</reference>
<dbReference type="AlphaFoldDB" id="A0A0F7HMY2"/>
<reference evidence="3" key="2">
    <citation type="submission" date="2015-04" db="EMBL/GenBank/DDBJ databases">
        <title>Complete genome sequence of Salinicoccus halodurans strain H3B36, isolated from the Qaidam basin of China.</title>
        <authorList>
            <person name="Ma Y."/>
            <person name="Jiang K."/>
            <person name="Xue Y."/>
        </authorList>
    </citation>
    <scope>NUCLEOTIDE SEQUENCE [LARGE SCALE GENOMIC DNA]</scope>
    <source>
        <strain evidence="3">H3B36</strain>
    </source>
</reference>
<protein>
    <submittedName>
        <fullName evidence="2">Uncharacterized protein</fullName>
    </submittedName>
</protein>
<dbReference type="EMBL" id="FOTB01000006">
    <property type="protein sequence ID" value="SFK95282.1"/>
    <property type="molecule type" value="Genomic_DNA"/>
</dbReference>
<dbReference type="OrthoDB" id="9942161at2"/>
<dbReference type="KEGG" id="shv:AAT16_09160"/>
<evidence type="ECO:0000313" key="2">
    <source>
        <dbReference type="EMBL" id="SFK95282.1"/>
    </source>
</evidence>
<name>A0A0F7HMY2_9STAP</name>
<proteinExistence type="predicted"/>
<organism evidence="2 4">
    <name type="scientific">Salinicoccus halodurans</name>
    <dbReference type="NCBI Taxonomy" id="407035"/>
    <lineage>
        <taxon>Bacteria</taxon>
        <taxon>Bacillati</taxon>
        <taxon>Bacillota</taxon>
        <taxon>Bacilli</taxon>
        <taxon>Bacillales</taxon>
        <taxon>Staphylococcaceae</taxon>
        <taxon>Salinicoccus</taxon>
    </lineage>
</organism>
<dbReference type="RefSeq" id="WP_046790570.1">
    <property type="nucleotide sequence ID" value="NZ_CP011366.1"/>
</dbReference>
<gene>
    <name evidence="1" type="ORF">AAT16_09160</name>
    <name evidence="2" type="ORF">SAMN05216235_2730</name>
</gene>
<evidence type="ECO:0000313" key="1">
    <source>
        <dbReference type="EMBL" id="AKG74388.1"/>
    </source>
</evidence>